<reference evidence="2" key="1">
    <citation type="journal article" date="2019" name="Int. J. Syst. Evol. Microbiol.">
        <title>The Global Catalogue of Microorganisms (GCM) 10K type strain sequencing project: providing services to taxonomists for standard genome sequencing and annotation.</title>
        <authorList>
            <consortium name="The Broad Institute Genomics Platform"/>
            <consortium name="The Broad Institute Genome Sequencing Center for Infectious Disease"/>
            <person name="Wu L."/>
            <person name="Ma J."/>
        </authorList>
    </citation>
    <scope>NUCLEOTIDE SEQUENCE [LARGE SCALE GENOMIC DNA]</scope>
    <source>
        <strain evidence="2">JCM 18303</strain>
    </source>
</reference>
<dbReference type="EMBL" id="BAABJP010000004">
    <property type="protein sequence ID" value="GAA5148488.1"/>
    <property type="molecule type" value="Genomic_DNA"/>
</dbReference>
<comment type="caution">
    <text evidence="1">The sequence shown here is derived from an EMBL/GenBank/DDBJ whole genome shotgun (WGS) entry which is preliminary data.</text>
</comment>
<proteinExistence type="predicted"/>
<dbReference type="Proteomes" id="UP001428817">
    <property type="component" value="Unassembled WGS sequence"/>
</dbReference>
<protein>
    <submittedName>
        <fullName evidence="1">Uncharacterized protein</fullName>
    </submittedName>
</protein>
<name>A0ABP9PPG8_9PSEU</name>
<keyword evidence="2" id="KW-1185">Reference proteome</keyword>
<evidence type="ECO:0000313" key="2">
    <source>
        <dbReference type="Proteomes" id="UP001428817"/>
    </source>
</evidence>
<dbReference type="InterPro" id="IPR036866">
    <property type="entry name" value="RibonucZ/Hydroxyglut_hydro"/>
</dbReference>
<organism evidence="1 2">
    <name type="scientific">Pseudonocardia eucalypti</name>
    <dbReference type="NCBI Taxonomy" id="648755"/>
    <lineage>
        <taxon>Bacteria</taxon>
        <taxon>Bacillati</taxon>
        <taxon>Actinomycetota</taxon>
        <taxon>Actinomycetes</taxon>
        <taxon>Pseudonocardiales</taxon>
        <taxon>Pseudonocardiaceae</taxon>
        <taxon>Pseudonocardia</taxon>
    </lineage>
</organism>
<accession>A0ABP9PPG8</accession>
<evidence type="ECO:0000313" key="1">
    <source>
        <dbReference type="EMBL" id="GAA5148488.1"/>
    </source>
</evidence>
<gene>
    <name evidence="1" type="ORF">GCM10023321_10830</name>
</gene>
<sequence>MTTGWYDLGDVTVVPIVETPRLLIAPAEFFPGTRVDRDEWCFQQPWFDAATGSLVYAIRSYCVDPAAAARARNRLLAGAAASGTPIVPTHFAHPAPGRVTPTTTGYTFRPASDLLRKSSSMVVQSGPRRVACARPSARRRGGCR</sequence>
<dbReference type="RefSeq" id="WP_185062668.1">
    <property type="nucleotide sequence ID" value="NZ_BAABJP010000004.1"/>
</dbReference>
<dbReference type="Gene3D" id="3.60.15.10">
    <property type="entry name" value="Ribonuclease Z/Hydroxyacylglutathione hydrolase-like"/>
    <property type="match status" value="1"/>
</dbReference>